<comment type="cofactor">
    <cofactor evidence="1">
        <name>Mo-bis(molybdopterin guanine dinucleotide)</name>
        <dbReference type="ChEBI" id="CHEBI:60539"/>
    </cofactor>
</comment>
<dbReference type="InterPro" id="IPR050612">
    <property type="entry name" value="Prok_Mopterin_Oxidored"/>
</dbReference>
<keyword evidence="5" id="KW-0560">Oxidoreductase</keyword>
<evidence type="ECO:0000256" key="4">
    <source>
        <dbReference type="ARBA" id="ARBA00022723"/>
    </source>
</evidence>
<gene>
    <name evidence="10" type="ORF">E3A20_23320</name>
</gene>
<evidence type="ECO:0000256" key="3">
    <source>
        <dbReference type="ARBA" id="ARBA00022505"/>
    </source>
</evidence>
<dbReference type="Gene3D" id="3.40.228.10">
    <property type="entry name" value="Dimethylsulfoxide Reductase, domain 2"/>
    <property type="match status" value="1"/>
</dbReference>
<evidence type="ECO:0000256" key="7">
    <source>
        <dbReference type="ARBA" id="ARBA00023014"/>
    </source>
</evidence>
<dbReference type="GO" id="GO:0016491">
    <property type="term" value="F:oxidoreductase activity"/>
    <property type="evidence" value="ECO:0007669"/>
    <property type="project" value="UniProtKB-KW"/>
</dbReference>
<evidence type="ECO:0000256" key="1">
    <source>
        <dbReference type="ARBA" id="ARBA00001942"/>
    </source>
</evidence>
<dbReference type="GO" id="GO:0043546">
    <property type="term" value="F:molybdopterin cofactor binding"/>
    <property type="evidence" value="ECO:0007669"/>
    <property type="project" value="InterPro"/>
</dbReference>
<keyword evidence="7" id="KW-0411">Iron-sulfur</keyword>
<proteinExistence type="inferred from homology"/>
<keyword evidence="11" id="KW-1185">Reference proteome</keyword>
<reference evidence="10 11" key="2">
    <citation type="submission" date="2019-08" db="EMBL/GenBank/DDBJ databases">
        <authorList>
            <person name="Henke P."/>
        </authorList>
    </citation>
    <scope>NUCLEOTIDE SEQUENCE [LARGE SCALE GENOMIC DNA]</scope>
    <source>
        <strain evidence="10">Phe10_nw2017</strain>
    </source>
</reference>
<evidence type="ECO:0000259" key="9">
    <source>
        <dbReference type="Pfam" id="PF01568"/>
    </source>
</evidence>
<evidence type="ECO:0000313" key="11">
    <source>
        <dbReference type="Proteomes" id="UP000321083"/>
    </source>
</evidence>
<evidence type="ECO:0000256" key="6">
    <source>
        <dbReference type="ARBA" id="ARBA00023004"/>
    </source>
</evidence>
<dbReference type="PANTHER" id="PTHR43742">
    <property type="entry name" value="TRIMETHYLAMINE-N-OXIDE REDUCTASE"/>
    <property type="match status" value="1"/>
</dbReference>
<dbReference type="Pfam" id="PF01568">
    <property type="entry name" value="Molydop_binding"/>
    <property type="match status" value="1"/>
</dbReference>
<dbReference type="SUPFAM" id="SSF53706">
    <property type="entry name" value="Formate dehydrogenase/DMSO reductase, domains 1-3"/>
    <property type="match status" value="1"/>
</dbReference>
<dbReference type="Gene3D" id="3.40.50.740">
    <property type="match status" value="1"/>
</dbReference>
<evidence type="ECO:0008006" key="12">
    <source>
        <dbReference type="Google" id="ProtNLM"/>
    </source>
</evidence>
<dbReference type="EMBL" id="SRHE01000617">
    <property type="protein sequence ID" value="TWW08538.1"/>
    <property type="molecule type" value="Genomic_DNA"/>
</dbReference>
<protein>
    <recommendedName>
        <fullName evidence="12">Molybdopterin dinucleotide-binding domain-containing protein</fullName>
    </recommendedName>
</protein>
<keyword evidence="4" id="KW-0479">Metal-binding</keyword>
<dbReference type="InterPro" id="IPR006655">
    <property type="entry name" value="Mopterin_OxRdtase_prok_CS"/>
</dbReference>
<evidence type="ECO:0000256" key="5">
    <source>
        <dbReference type="ARBA" id="ARBA00023002"/>
    </source>
</evidence>
<dbReference type="InterPro" id="IPR009010">
    <property type="entry name" value="Asp_de-COase-like_dom_sf"/>
</dbReference>
<evidence type="ECO:0000259" key="8">
    <source>
        <dbReference type="Pfam" id="PF00384"/>
    </source>
</evidence>
<dbReference type="InterPro" id="IPR006657">
    <property type="entry name" value="MoPterin_dinucl-bd_dom"/>
</dbReference>
<dbReference type="Gene3D" id="3.30.2070.10">
    <property type="entry name" value="Formate dehydrogenase/DMSO reductase"/>
    <property type="match status" value="1"/>
</dbReference>
<dbReference type="GO" id="GO:0046872">
    <property type="term" value="F:metal ion binding"/>
    <property type="evidence" value="ECO:0007669"/>
    <property type="project" value="UniProtKB-KW"/>
</dbReference>
<evidence type="ECO:0000256" key="2">
    <source>
        <dbReference type="ARBA" id="ARBA00010312"/>
    </source>
</evidence>
<sequence length="369" mass="40817">AGAWRHRGGGLARSTGAFQYSMLNMDGLLLPSLNQRSVRVLNMRDLGRDLCSDSLAPRIRSLLIYNSNPAVSLPNQQLVRAGLQRDDLFTVVHDLFLTDTAKYADLVLPATSQLEHLDLVPAWGHHYVSLNQPAIEPVGESVANTEFFRRLARALGRDEACLYDSDEQLLRTALQTEHPMMQGITFERLSECGWLHLNHAEDWRPFAEGGFPTASGRAELWSARLEAQGLDPLPGAGEIRRGEAGMLQLISGKTLHYLNTGYSHQEPHRRREGILQIEMHTLDAESRGLRDGETVLVRSSQGEVHAICCISERVQSGVVWMPFGGLQDAGGMSRHVNSLTPEEPTDWGGGSGFYDTFVEVVRASDSVSH</sequence>
<organism evidence="10 11">
    <name type="scientific">Planctomyces bekefii</name>
    <dbReference type="NCBI Taxonomy" id="1653850"/>
    <lineage>
        <taxon>Bacteria</taxon>
        <taxon>Pseudomonadati</taxon>
        <taxon>Planctomycetota</taxon>
        <taxon>Planctomycetia</taxon>
        <taxon>Planctomycetales</taxon>
        <taxon>Planctomycetaceae</taxon>
        <taxon>Planctomyces</taxon>
    </lineage>
</organism>
<dbReference type="PROSITE" id="PS00490">
    <property type="entry name" value="MOLYBDOPTERIN_PROK_2"/>
    <property type="match status" value="1"/>
</dbReference>
<dbReference type="AlphaFoldDB" id="A0A5C6M1P1"/>
<feature type="domain" description="Molybdopterin dinucleotide-binding" evidence="9">
    <location>
        <begin position="247"/>
        <end position="353"/>
    </location>
</feature>
<evidence type="ECO:0000313" key="10">
    <source>
        <dbReference type="EMBL" id="TWW08538.1"/>
    </source>
</evidence>
<dbReference type="GO" id="GO:0051536">
    <property type="term" value="F:iron-sulfur cluster binding"/>
    <property type="evidence" value="ECO:0007669"/>
    <property type="project" value="UniProtKB-KW"/>
</dbReference>
<dbReference type="InterPro" id="IPR006656">
    <property type="entry name" value="Mopterin_OxRdtase"/>
</dbReference>
<dbReference type="Pfam" id="PF00384">
    <property type="entry name" value="Molybdopterin"/>
    <property type="match status" value="1"/>
</dbReference>
<feature type="domain" description="Molybdopterin oxidoreductase" evidence="8">
    <location>
        <begin position="59"/>
        <end position="153"/>
    </location>
</feature>
<reference evidence="10 11" key="1">
    <citation type="submission" date="2019-08" db="EMBL/GenBank/DDBJ databases">
        <title>100 year-old enigma solved: identification of Planctomyces bekefii, the type genus and species of the phylum Planctomycetes.</title>
        <authorList>
            <person name="Svetlana D.N."/>
            <person name="Overmann J."/>
        </authorList>
    </citation>
    <scope>NUCLEOTIDE SEQUENCE [LARGE SCALE GENOMIC DNA]</scope>
    <source>
        <strain evidence="10">Phe10_nw2017</strain>
    </source>
</reference>
<feature type="non-terminal residue" evidence="10">
    <location>
        <position position="1"/>
    </location>
</feature>
<keyword evidence="3" id="KW-0500">Molybdenum</keyword>
<dbReference type="Gene3D" id="2.40.40.20">
    <property type="match status" value="1"/>
</dbReference>
<dbReference type="SUPFAM" id="SSF50692">
    <property type="entry name" value="ADC-like"/>
    <property type="match status" value="1"/>
</dbReference>
<keyword evidence="6" id="KW-0408">Iron</keyword>
<dbReference type="Proteomes" id="UP000321083">
    <property type="component" value="Unassembled WGS sequence"/>
</dbReference>
<name>A0A5C6M1P1_9PLAN</name>
<accession>A0A5C6M1P1</accession>
<dbReference type="PANTHER" id="PTHR43742:SF6">
    <property type="entry name" value="OXIDOREDUCTASE YYAE-RELATED"/>
    <property type="match status" value="1"/>
</dbReference>
<comment type="similarity">
    <text evidence="2">Belongs to the prokaryotic molybdopterin-containing oxidoreductase family.</text>
</comment>
<comment type="caution">
    <text evidence="10">The sequence shown here is derived from an EMBL/GenBank/DDBJ whole genome shotgun (WGS) entry which is preliminary data.</text>
</comment>